<evidence type="ECO:0000313" key="3">
    <source>
        <dbReference type="Proteomes" id="UP000271162"/>
    </source>
</evidence>
<proteinExistence type="predicted"/>
<protein>
    <submittedName>
        <fullName evidence="4">Ig-like domain-containing protein</fullName>
    </submittedName>
</protein>
<gene>
    <name evidence="2" type="ORF">NBR_LOCUS2160</name>
</gene>
<accession>A0A0N4XI06</accession>
<organism evidence="4">
    <name type="scientific">Nippostrongylus brasiliensis</name>
    <name type="common">Rat hookworm</name>
    <dbReference type="NCBI Taxonomy" id="27835"/>
    <lineage>
        <taxon>Eukaryota</taxon>
        <taxon>Metazoa</taxon>
        <taxon>Ecdysozoa</taxon>
        <taxon>Nematoda</taxon>
        <taxon>Chromadorea</taxon>
        <taxon>Rhabditida</taxon>
        <taxon>Rhabditina</taxon>
        <taxon>Rhabditomorpha</taxon>
        <taxon>Strongyloidea</taxon>
        <taxon>Heligmosomidae</taxon>
        <taxon>Nippostrongylus</taxon>
    </lineage>
</organism>
<dbReference type="InterPro" id="IPR013783">
    <property type="entry name" value="Ig-like_fold"/>
</dbReference>
<dbReference type="CDD" id="cd00096">
    <property type="entry name" value="Ig"/>
    <property type="match status" value="1"/>
</dbReference>
<evidence type="ECO:0000313" key="2">
    <source>
        <dbReference type="EMBL" id="VDL65749.1"/>
    </source>
</evidence>
<name>A0A0N4XI06_NIPBR</name>
<dbReference type="Gene3D" id="2.60.40.10">
    <property type="entry name" value="Immunoglobulins"/>
    <property type="match status" value="1"/>
</dbReference>
<dbReference type="OMA" id="RMWIETL"/>
<dbReference type="InterPro" id="IPR036179">
    <property type="entry name" value="Ig-like_dom_sf"/>
</dbReference>
<keyword evidence="3" id="KW-1185">Reference proteome</keyword>
<dbReference type="EMBL" id="UYSL01002271">
    <property type="protein sequence ID" value="VDL65749.1"/>
    <property type="molecule type" value="Genomic_DNA"/>
</dbReference>
<reference evidence="4" key="1">
    <citation type="submission" date="2017-02" db="UniProtKB">
        <authorList>
            <consortium name="WormBaseParasite"/>
        </authorList>
    </citation>
    <scope>IDENTIFICATION</scope>
</reference>
<dbReference type="SUPFAM" id="SSF48726">
    <property type="entry name" value="Immunoglobulin"/>
    <property type="match status" value="1"/>
</dbReference>
<dbReference type="Proteomes" id="UP000271162">
    <property type="component" value="Unassembled WGS sequence"/>
</dbReference>
<dbReference type="WBParaSite" id="NBR_0000215801-mRNA-1">
    <property type="protein sequence ID" value="NBR_0000215801-mRNA-1"/>
    <property type="gene ID" value="NBR_0000215801"/>
</dbReference>
<sequence>MKNRKEIFSGNRMWIETLNGVSALSIADMRDDDEAEYTVVLRNEHGICEHKFQLNVDAQPEIIRPDRYAAALVYDEGETVKLRLSFTGTCT</sequence>
<evidence type="ECO:0000313" key="4">
    <source>
        <dbReference type="WBParaSite" id="NBR_0000215801-mRNA-1"/>
    </source>
</evidence>
<feature type="domain" description="Immunoglobulin I-set" evidence="1">
    <location>
        <begin position="2"/>
        <end position="56"/>
    </location>
</feature>
<dbReference type="Pfam" id="PF07679">
    <property type="entry name" value="I-set"/>
    <property type="match status" value="1"/>
</dbReference>
<dbReference type="InterPro" id="IPR013098">
    <property type="entry name" value="Ig_I-set"/>
</dbReference>
<dbReference type="STRING" id="27835.A0A0N4XI06"/>
<evidence type="ECO:0000259" key="1">
    <source>
        <dbReference type="Pfam" id="PF07679"/>
    </source>
</evidence>
<dbReference type="AlphaFoldDB" id="A0A0N4XI06"/>
<reference evidence="2 3" key="2">
    <citation type="submission" date="2018-11" db="EMBL/GenBank/DDBJ databases">
        <authorList>
            <consortium name="Pathogen Informatics"/>
        </authorList>
    </citation>
    <scope>NUCLEOTIDE SEQUENCE [LARGE SCALE GENOMIC DNA]</scope>
</reference>